<dbReference type="PROSITE" id="PS52048">
    <property type="entry name" value="UCH_DOMAIN"/>
    <property type="match status" value="1"/>
</dbReference>
<name>L0PFG2_PNEJI</name>
<dbReference type="Gene3D" id="3.40.532.10">
    <property type="entry name" value="Peptidase C12, ubiquitin carboxyl-terminal hydrolase"/>
    <property type="match status" value="1"/>
</dbReference>
<reference evidence="10 11" key="1">
    <citation type="journal article" date="2012" name="MBio">
        <title>De novo assembly of the Pneumocystis jirovecii genome from a single bronchoalveolar lavage fluid specimen from a patient.</title>
        <authorList>
            <person name="Cisse O.H."/>
            <person name="Pagni M."/>
            <person name="Hauser P.M."/>
        </authorList>
    </citation>
    <scope>NUCLEOTIDE SEQUENCE [LARGE SCALE GENOMIC DNA]</scope>
    <source>
        <strain evidence="10 11">SE8</strain>
    </source>
</reference>
<dbReference type="Proteomes" id="UP000010422">
    <property type="component" value="Unassembled WGS sequence"/>
</dbReference>
<dbReference type="PANTHER" id="PTHR10589">
    <property type="entry name" value="UBIQUITIN CARBOXYL-TERMINAL HYDROLASE"/>
    <property type="match status" value="1"/>
</dbReference>
<evidence type="ECO:0000313" key="10">
    <source>
        <dbReference type="EMBL" id="CCJ30957.1"/>
    </source>
</evidence>
<dbReference type="GO" id="GO:0004843">
    <property type="term" value="F:cysteine-type deubiquitinase activity"/>
    <property type="evidence" value="ECO:0007669"/>
    <property type="project" value="UniProtKB-UniRule"/>
</dbReference>
<dbReference type="InterPro" id="IPR038765">
    <property type="entry name" value="Papain-like_cys_pep_sf"/>
</dbReference>
<accession>L0PFG2</accession>
<organism evidence="11">
    <name type="scientific">Pneumocystis jirovecii</name>
    <name type="common">Human pneumocystis pneumonia agent</name>
    <dbReference type="NCBI Taxonomy" id="42068"/>
    <lineage>
        <taxon>Eukaryota</taxon>
        <taxon>Fungi</taxon>
        <taxon>Dikarya</taxon>
        <taxon>Ascomycota</taxon>
        <taxon>Taphrinomycotina</taxon>
        <taxon>Pneumocystomycetes</taxon>
        <taxon>Pneumocystaceae</taxon>
        <taxon>Pneumocystis</taxon>
    </lineage>
</organism>
<dbReference type="GO" id="GO:0016579">
    <property type="term" value="P:protein deubiquitination"/>
    <property type="evidence" value="ECO:0007669"/>
    <property type="project" value="TreeGrafter"/>
</dbReference>
<evidence type="ECO:0000256" key="1">
    <source>
        <dbReference type="ARBA" id="ARBA00000707"/>
    </source>
</evidence>
<dbReference type="SUPFAM" id="SSF54001">
    <property type="entry name" value="Cysteine proteinases"/>
    <property type="match status" value="1"/>
</dbReference>
<feature type="domain" description="UCH catalytic" evidence="9">
    <location>
        <begin position="46"/>
        <end position="272"/>
    </location>
</feature>
<evidence type="ECO:0000313" key="11">
    <source>
        <dbReference type="Proteomes" id="UP000010422"/>
    </source>
</evidence>
<evidence type="ECO:0000256" key="5">
    <source>
        <dbReference type="ARBA" id="ARBA00022801"/>
    </source>
</evidence>
<keyword evidence="3 7" id="KW-0645">Protease</keyword>
<dbReference type="PANTHER" id="PTHR10589:SF17">
    <property type="entry name" value="UBIQUITIN CARBOXYL-TERMINAL HYDROLASE"/>
    <property type="match status" value="1"/>
</dbReference>
<dbReference type="STRING" id="1209962.L0PFG2"/>
<feature type="site" description="Transition state stabilizer" evidence="7">
    <location>
        <position position="129"/>
    </location>
</feature>
<dbReference type="GO" id="GO:0006511">
    <property type="term" value="P:ubiquitin-dependent protein catabolic process"/>
    <property type="evidence" value="ECO:0007669"/>
    <property type="project" value="UniProtKB-UniRule"/>
</dbReference>
<evidence type="ECO:0000256" key="3">
    <source>
        <dbReference type="ARBA" id="ARBA00022670"/>
    </source>
</evidence>
<evidence type="ECO:0000256" key="7">
    <source>
        <dbReference type="PROSITE-ProRule" id="PRU01393"/>
    </source>
</evidence>
<evidence type="ECO:0000256" key="4">
    <source>
        <dbReference type="ARBA" id="ARBA00022786"/>
    </source>
</evidence>
<evidence type="ECO:0000259" key="9">
    <source>
        <dbReference type="PROSITE" id="PS52048"/>
    </source>
</evidence>
<dbReference type="EC" id="3.4.19.12" evidence="8"/>
<comment type="similarity">
    <text evidence="2 7 8">Belongs to the peptidase C12 family.</text>
</comment>
<feature type="site" description="Important for enzyme activity" evidence="7">
    <location>
        <position position="226"/>
    </location>
</feature>
<dbReference type="EMBL" id="CAKM01000273">
    <property type="protein sequence ID" value="CCJ30957.1"/>
    <property type="molecule type" value="Genomic_DNA"/>
</dbReference>
<evidence type="ECO:0000256" key="6">
    <source>
        <dbReference type="ARBA" id="ARBA00022807"/>
    </source>
</evidence>
<dbReference type="GO" id="GO:0005737">
    <property type="term" value="C:cytoplasm"/>
    <property type="evidence" value="ECO:0007669"/>
    <property type="project" value="TreeGrafter"/>
</dbReference>
<dbReference type="InParanoid" id="L0PFG2"/>
<dbReference type="MEROPS" id="C12.A10"/>
<dbReference type="Pfam" id="PF01088">
    <property type="entry name" value="Peptidase_C12"/>
    <property type="match status" value="1"/>
</dbReference>
<dbReference type="InterPro" id="IPR001578">
    <property type="entry name" value="Peptidase_C12_UCH"/>
</dbReference>
<sequence>MFAFFLCIIAHNRFDLNDPFVFHVCLVSVDITGSHVTTIISLIYSIFDDRKKGNPSILTEYLWELGINKNLGFHDVYSLDNEDILSVIPRPVYSLLFVFPMIISNEDKDFKKSGATLIKNDQNILWYKQTIKNSCGTIALLHASTNGGARDFILPDSLLQDILNETENLNIDSRSKFIESFSQLKIIHTIEFASQGKTSPNLYENTIFHYICFVKSSKNGHLYELDGRNPLGPIDHGILNEDLLGNQTIQIIKKYIYERKKDIQFSLCALAPN</sequence>
<comment type="caution">
    <text evidence="10">The sequence shown here is derived from an EMBL/GenBank/DDBJ whole genome shotgun (WGS) entry which is preliminary data.</text>
</comment>
<dbReference type="InterPro" id="IPR036959">
    <property type="entry name" value="Peptidase_C12_UCH_sf"/>
</dbReference>
<keyword evidence="5 7" id="KW-0378">Hydrolase</keyword>
<dbReference type="PRINTS" id="PR00707">
    <property type="entry name" value="UBCTHYDRLASE"/>
</dbReference>
<evidence type="ECO:0000256" key="2">
    <source>
        <dbReference type="ARBA" id="ARBA00009326"/>
    </source>
</evidence>
<dbReference type="FunCoup" id="L0PFG2">
    <property type="interactions" value="259"/>
</dbReference>
<proteinExistence type="inferred from homology"/>
<gene>
    <name evidence="10" type="ORF">PNEJI1_000443</name>
</gene>
<feature type="active site" description="Nucleophile" evidence="7">
    <location>
        <position position="135"/>
    </location>
</feature>
<dbReference type="AlphaFoldDB" id="L0PFG2"/>
<comment type="catalytic activity">
    <reaction evidence="1 7 8">
        <text>Thiol-dependent hydrolysis of ester, thioester, amide, peptide and isopeptide bonds formed by the C-terminal Gly of ubiquitin (a 76-residue protein attached to proteins as an intracellular targeting signal).</text>
        <dbReference type="EC" id="3.4.19.12"/>
    </reaction>
</comment>
<keyword evidence="6 7" id="KW-0788">Thiol protease</keyword>
<evidence type="ECO:0000256" key="8">
    <source>
        <dbReference type="RuleBase" id="RU361215"/>
    </source>
</evidence>
<keyword evidence="4 7" id="KW-0833">Ubl conjugation pathway</keyword>
<dbReference type="VEuPathDB" id="FungiDB:PNEJI1_000443"/>
<protein>
    <recommendedName>
        <fullName evidence="8">Ubiquitin carboxyl-terminal hydrolase</fullName>
        <ecNumber evidence="8">3.4.19.12</ecNumber>
    </recommendedName>
</protein>
<feature type="active site" description="Proton donor" evidence="7">
    <location>
        <position position="209"/>
    </location>
</feature>